<dbReference type="Proteomes" id="UP000484875">
    <property type="component" value="Unassembled WGS sequence"/>
</dbReference>
<organism evidence="2 3">
    <name type="scientific">Duganella vulcania</name>
    <dbReference type="NCBI Taxonomy" id="2692166"/>
    <lineage>
        <taxon>Bacteria</taxon>
        <taxon>Pseudomonadati</taxon>
        <taxon>Pseudomonadota</taxon>
        <taxon>Betaproteobacteria</taxon>
        <taxon>Burkholderiales</taxon>
        <taxon>Oxalobacteraceae</taxon>
        <taxon>Telluria group</taxon>
        <taxon>Duganella</taxon>
    </lineage>
</organism>
<feature type="domain" description="HNH nuclease" evidence="1">
    <location>
        <begin position="258"/>
        <end position="311"/>
    </location>
</feature>
<sequence>MQAIGANLSSPLNVTMNKPNNEQVGIIAELMPASSPPVRELLIDAGLDVSDWDYSKDNELLANPNSNSYKNSFWSFSHEKITVLCIWLHELSTDMDGIYYGDNMQKLANEELNQRNQVTLSGPEKTRHANREKKARHFHLKVFEAYRDRREVRVIILGKDVGIEGRAERAEGRLLDNSPWHVEYLEHRTGDFRLRRGAIPNTAPLSEDELEDLIVTQKVMEIAADENLSATEKEAITKARVGQGLFRTGLMNRWKDRCAVTGCQAAALLVASHIVPWSQCTTKAQRLEPSNGLLLAAPIDKLFDLGYISFDEQFKIVISKDLKILDQKAFGVDPSLSLKQKPSDIQASLKWHRENIFEKWLRKRPD</sequence>
<keyword evidence="3" id="KW-1185">Reference proteome</keyword>
<name>A0A845HS32_9BURK</name>
<accession>A0A845HS32</accession>
<dbReference type="Pfam" id="PF13391">
    <property type="entry name" value="HNH_2"/>
    <property type="match status" value="1"/>
</dbReference>
<evidence type="ECO:0000259" key="1">
    <source>
        <dbReference type="Pfam" id="PF13391"/>
    </source>
</evidence>
<reference evidence="2 3" key="1">
    <citation type="submission" date="2019-12" db="EMBL/GenBank/DDBJ databases">
        <title>Novel species isolated from a subtropical stream in China.</title>
        <authorList>
            <person name="Lu H."/>
        </authorList>
    </citation>
    <scope>NUCLEOTIDE SEQUENCE [LARGE SCALE GENOMIC DNA]</scope>
    <source>
        <strain evidence="2 3">FT107W</strain>
    </source>
</reference>
<proteinExistence type="predicted"/>
<dbReference type="RefSeq" id="WP_161092584.1">
    <property type="nucleotide sequence ID" value="NZ_WWCV01000067.1"/>
</dbReference>
<comment type="caution">
    <text evidence="2">The sequence shown here is derived from an EMBL/GenBank/DDBJ whole genome shotgun (WGS) entry which is preliminary data.</text>
</comment>
<gene>
    <name evidence="2" type="ORF">GTP81_26140</name>
</gene>
<dbReference type="InterPro" id="IPR003615">
    <property type="entry name" value="HNH_nuc"/>
</dbReference>
<dbReference type="AlphaFoldDB" id="A0A845HS32"/>
<dbReference type="EMBL" id="WWCV01000067">
    <property type="protein sequence ID" value="MYN20229.1"/>
    <property type="molecule type" value="Genomic_DNA"/>
</dbReference>
<protein>
    <recommendedName>
        <fullName evidence="1">HNH nuclease domain-containing protein</fullName>
    </recommendedName>
</protein>
<evidence type="ECO:0000313" key="3">
    <source>
        <dbReference type="Proteomes" id="UP000484875"/>
    </source>
</evidence>
<evidence type="ECO:0000313" key="2">
    <source>
        <dbReference type="EMBL" id="MYN20229.1"/>
    </source>
</evidence>